<keyword evidence="3 6" id="KW-0547">Nucleotide-binding</keyword>
<dbReference type="RefSeq" id="XP_024321115.1">
    <property type="nucleotide sequence ID" value="XM_024471423.1"/>
</dbReference>
<dbReference type="Proteomes" id="UP000077154">
    <property type="component" value="Unassembled WGS sequence"/>
</dbReference>
<dbReference type="VEuPathDB" id="FungiDB:GMDG_01014"/>
<dbReference type="GO" id="GO:0006400">
    <property type="term" value="P:tRNA modification"/>
    <property type="evidence" value="ECO:0007669"/>
    <property type="project" value="TreeGrafter"/>
</dbReference>
<dbReference type="PANTHER" id="PTHR11088:SF89">
    <property type="entry name" value="TRNA DIMETHYLALLYLTRANSFERASE"/>
    <property type="match status" value="1"/>
</dbReference>
<evidence type="ECO:0000256" key="1">
    <source>
        <dbReference type="ARBA" id="ARBA00005842"/>
    </source>
</evidence>
<keyword evidence="4 6" id="KW-0067">ATP-binding</keyword>
<evidence type="ECO:0000259" key="8">
    <source>
        <dbReference type="Pfam" id="PF12874"/>
    </source>
</evidence>
<dbReference type="GO" id="GO:0005524">
    <property type="term" value="F:ATP binding"/>
    <property type="evidence" value="ECO:0007669"/>
    <property type="project" value="UniProtKB-KW"/>
</dbReference>
<keyword evidence="2 6" id="KW-0808">Transferase</keyword>
<dbReference type="Pfam" id="PF12874">
    <property type="entry name" value="zf-met"/>
    <property type="match status" value="1"/>
</dbReference>
<evidence type="ECO:0000313" key="9">
    <source>
        <dbReference type="EMBL" id="OAF55816.1"/>
    </source>
</evidence>
<organism evidence="9">
    <name type="scientific">Pseudogymnoascus destructans</name>
    <dbReference type="NCBI Taxonomy" id="655981"/>
    <lineage>
        <taxon>Eukaryota</taxon>
        <taxon>Fungi</taxon>
        <taxon>Dikarya</taxon>
        <taxon>Ascomycota</taxon>
        <taxon>Pezizomycotina</taxon>
        <taxon>Leotiomycetes</taxon>
        <taxon>Thelebolales</taxon>
        <taxon>Thelebolaceae</taxon>
        <taxon>Pseudogymnoascus</taxon>
    </lineage>
</organism>
<dbReference type="Gene3D" id="3.40.50.300">
    <property type="entry name" value="P-loop containing nucleotide triphosphate hydrolases"/>
    <property type="match status" value="1"/>
</dbReference>
<reference evidence="9" key="1">
    <citation type="submission" date="2016-03" db="EMBL/GenBank/DDBJ databases">
        <title>Updated assembly of Pseudogymnoascus destructans, the fungus causing white-nose syndrome of bats.</title>
        <authorList>
            <person name="Palmer J.M."/>
            <person name="Drees K.P."/>
            <person name="Foster J.T."/>
            <person name="Lindner D.L."/>
        </authorList>
    </citation>
    <scope>NUCLEOTIDE SEQUENCE [LARGE SCALE GENOMIC DNA]</scope>
    <source>
        <strain evidence="9">20631-21</strain>
    </source>
</reference>
<dbReference type="InterPro" id="IPR027417">
    <property type="entry name" value="P-loop_NTPase"/>
</dbReference>
<feature type="domain" description="C2H2-type" evidence="8">
    <location>
        <begin position="429"/>
        <end position="452"/>
    </location>
</feature>
<dbReference type="InterPro" id="IPR013087">
    <property type="entry name" value="Znf_C2H2_type"/>
</dbReference>
<dbReference type="AlphaFoldDB" id="A0A177A0W4"/>
<accession>A0A177A0W4</accession>
<dbReference type="eggNOG" id="KOG1384">
    <property type="taxonomic scope" value="Eukaryota"/>
</dbReference>
<feature type="region of interest" description="Disordered" evidence="7">
    <location>
        <begin position="209"/>
        <end position="230"/>
    </location>
</feature>
<dbReference type="InterPro" id="IPR030666">
    <property type="entry name" value="IPP_transferase_euk"/>
</dbReference>
<dbReference type="GO" id="GO:0052381">
    <property type="term" value="F:tRNA dimethylallyltransferase activity"/>
    <property type="evidence" value="ECO:0007669"/>
    <property type="project" value="UniProtKB-EC"/>
</dbReference>
<dbReference type="OrthoDB" id="775260at2759"/>
<dbReference type="InterPro" id="IPR039657">
    <property type="entry name" value="Dimethylallyltransferase"/>
</dbReference>
<evidence type="ECO:0000256" key="6">
    <source>
        <dbReference type="RuleBase" id="RU003785"/>
    </source>
</evidence>
<comment type="catalytic activity">
    <reaction evidence="5">
        <text>adenosine(37) in tRNA + dimethylallyl diphosphate = N(6)-dimethylallyladenosine(37) in tRNA + diphosphate</text>
        <dbReference type="Rhea" id="RHEA:26482"/>
        <dbReference type="Rhea" id="RHEA-COMP:10162"/>
        <dbReference type="Rhea" id="RHEA-COMP:10375"/>
        <dbReference type="ChEBI" id="CHEBI:33019"/>
        <dbReference type="ChEBI" id="CHEBI:57623"/>
        <dbReference type="ChEBI" id="CHEBI:74411"/>
        <dbReference type="ChEBI" id="CHEBI:74415"/>
        <dbReference type="EC" id="2.5.1.75"/>
    </reaction>
</comment>
<dbReference type="PANTHER" id="PTHR11088">
    <property type="entry name" value="TRNA DIMETHYLALLYLTRANSFERASE"/>
    <property type="match status" value="1"/>
</dbReference>
<comment type="similarity">
    <text evidence="1 6">Belongs to the IPP transferase family.</text>
</comment>
<name>A0A177A0W4_9PEZI</name>
<dbReference type="NCBIfam" id="TIGR00174">
    <property type="entry name" value="miaA"/>
    <property type="match status" value="1"/>
</dbReference>
<protein>
    <recommendedName>
        <fullName evidence="5">tRNA dimethylallyltransferase</fullName>
        <ecNumber evidence="5">2.5.1.75</ecNumber>
    </recommendedName>
</protein>
<dbReference type="InterPro" id="IPR036236">
    <property type="entry name" value="Znf_C2H2_sf"/>
</dbReference>
<dbReference type="Gene3D" id="1.10.20.140">
    <property type="match status" value="1"/>
</dbReference>
<dbReference type="GO" id="GO:0005739">
    <property type="term" value="C:mitochondrion"/>
    <property type="evidence" value="ECO:0007669"/>
    <property type="project" value="TreeGrafter"/>
</dbReference>
<evidence type="ECO:0000256" key="2">
    <source>
        <dbReference type="ARBA" id="ARBA00022679"/>
    </source>
</evidence>
<dbReference type="PIRSF" id="PIRSF039110">
    <property type="entry name" value="IPP_transferase"/>
    <property type="match status" value="1"/>
</dbReference>
<feature type="region of interest" description="Disordered" evidence="7">
    <location>
        <begin position="455"/>
        <end position="498"/>
    </location>
</feature>
<dbReference type="InterPro" id="IPR018022">
    <property type="entry name" value="IPT"/>
</dbReference>
<evidence type="ECO:0000256" key="5">
    <source>
        <dbReference type="RuleBase" id="RU003783"/>
    </source>
</evidence>
<dbReference type="HAMAP" id="MF_00185">
    <property type="entry name" value="IPP_trans"/>
    <property type="match status" value="1"/>
</dbReference>
<evidence type="ECO:0000256" key="7">
    <source>
        <dbReference type="SAM" id="MobiDB-lite"/>
    </source>
</evidence>
<dbReference type="SUPFAM" id="SSF57667">
    <property type="entry name" value="beta-beta-alpha zinc fingers"/>
    <property type="match status" value="1"/>
</dbReference>
<evidence type="ECO:0000256" key="3">
    <source>
        <dbReference type="ARBA" id="ARBA00022741"/>
    </source>
</evidence>
<dbReference type="Pfam" id="PF01715">
    <property type="entry name" value="IPPT"/>
    <property type="match status" value="1"/>
</dbReference>
<dbReference type="GeneID" id="36290903"/>
<dbReference type="Gene3D" id="3.30.160.60">
    <property type="entry name" value="Classic Zinc Finger"/>
    <property type="match status" value="1"/>
</dbReference>
<proteinExistence type="inferred from homology"/>
<dbReference type="EMBL" id="KV441407">
    <property type="protein sequence ID" value="OAF55816.1"/>
    <property type="molecule type" value="Genomic_DNA"/>
</dbReference>
<gene>
    <name evidence="9" type="ORF">VC83_07859</name>
</gene>
<evidence type="ECO:0000256" key="4">
    <source>
        <dbReference type="ARBA" id="ARBA00022840"/>
    </source>
</evidence>
<sequence>MFRPLLRYLKDTIMPRKPPHKPVVIVLGATGTGKSQLAVDLALRYNGEIINGDAMQMYTGLPIVTNKITPAEQQGVPHHLIGNVSLDEEPWHVGVFKRKAEGIIEEIRSRGRLPILVGGTHYYTQSLLFDDHLIEETDKKVEPPQDGNPKIDVSSQKHPILAASTEEILAKLREVDPVMADRWHPKDRRRIQRSLEIYLTQGQKASDVYAKQRERKSASQQDGASPNVEEQDRIISLESTLLFWVHAEQEVLKSRLDARVDKMVENGLIEEVQTLQKLLELETAAAQPPDLTRGIWVSIGFKEFSPYLSTITDPATTEKDKSKALALSIEQTKAATRQYAKRQVRWIRLKLLIALKRAESLRNLYLLDGSEVSNFQLDVSSQAIKVCGGFLGGLDLPPPTEMLPAAAEFLTPSKDFDFGDRPDLWIRQTCDVCNVTAVTEANWDFHLQSRGHRGKLRKLNRPPRVPRQLQTDVTTDDSKVRSIATDLGSETTSKDTPI</sequence>
<keyword evidence="5" id="KW-0819">tRNA processing</keyword>
<dbReference type="SUPFAM" id="SSF52540">
    <property type="entry name" value="P-loop containing nucleoside triphosphate hydrolases"/>
    <property type="match status" value="2"/>
</dbReference>
<feature type="compositionally biased region" description="Polar residues" evidence="7">
    <location>
        <begin position="488"/>
        <end position="498"/>
    </location>
</feature>
<dbReference type="EC" id="2.5.1.75" evidence="5"/>